<comment type="caution">
    <text evidence="1">The sequence shown here is derived from an EMBL/GenBank/DDBJ whole genome shotgun (WGS) entry which is preliminary data.</text>
</comment>
<dbReference type="Proteomes" id="UP001171529">
    <property type="component" value="Unassembled WGS sequence"/>
</dbReference>
<dbReference type="EMBL" id="JAPZDC010000004">
    <property type="protein sequence ID" value="MDN5063957.1"/>
    <property type="molecule type" value="Genomic_DNA"/>
</dbReference>
<gene>
    <name evidence="1" type="ORF">O8C91_07080</name>
</gene>
<dbReference type="AlphaFoldDB" id="A0AAW7PRL2"/>
<name>A0AAW7PRL2_9BACT</name>
<protein>
    <submittedName>
        <fullName evidence="1">Uncharacterized protein</fullName>
    </submittedName>
</protein>
<accession>A0AAW7PRL2</accession>
<evidence type="ECO:0000313" key="2">
    <source>
        <dbReference type="Proteomes" id="UP001171529"/>
    </source>
</evidence>
<evidence type="ECO:0000313" key="1">
    <source>
        <dbReference type="EMBL" id="MDN5063957.1"/>
    </source>
</evidence>
<reference evidence="1" key="1">
    <citation type="submission" date="2022-12" db="EMBL/GenBank/DDBJ databases">
        <authorList>
            <person name="Uljanovas D."/>
        </authorList>
    </citation>
    <scope>NUCLEOTIDE SEQUENCE</scope>
    <source>
        <strain evidence="1">RCM39</strain>
    </source>
</reference>
<dbReference type="RefSeq" id="WP_301344575.1">
    <property type="nucleotide sequence ID" value="NZ_JAPZDB010000002.1"/>
</dbReference>
<proteinExistence type="predicted"/>
<reference evidence="1" key="2">
    <citation type="journal article" date="2023" name="Microorganisms">
        <title>Genomic Characterization of Arcobacter butzleri Strains Isolated from Various Sources in Lithuania.</title>
        <authorList>
            <person name="Uljanovas D."/>
            <person name="Golz G."/>
            <person name="Fleischmann S."/>
            <person name="Kudirkiene E."/>
            <person name="Kasetiene N."/>
            <person name="Grineviciene A."/>
            <person name="Tamuleviciene E."/>
            <person name="Aksomaitiene J."/>
            <person name="Alter T."/>
            <person name="Malakauskas M."/>
        </authorList>
    </citation>
    <scope>NUCLEOTIDE SEQUENCE</scope>
    <source>
        <strain evidence="1">RCM39</strain>
    </source>
</reference>
<organism evidence="1 2">
    <name type="scientific">Aliarcobacter butzleri</name>
    <dbReference type="NCBI Taxonomy" id="28197"/>
    <lineage>
        <taxon>Bacteria</taxon>
        <taxon>Pseudomonadati</taxon>
        <taxon>Campylobacterota</taxon>
        <taxon>Epsilonproteobacteria</taxon>
        <taxon>Campylobacterales</taxon>
        <taxon>Arcobacteraceae</taxon>
        <taxon>Aliarcobacter</taxon>
    </lineage>
</organism>
<sequence>MGIGSNLMVELEEQRIEEENFQNIIYEAAHYVLNEKMTRDEAYKTAKELHKKRQDSSNYILKDEETSEIEYLDSNLDEPKFKKTSQIEAIAKELYEKYE</sequence>